<dbReference type="Proteomes" id="UP000245370">
    <property type="component" value="Unassembled WGS sequence"/>
</dbReference>
<protein>
    <submittedName>
        <fullName evidence="1">Uncharacterized protein</fullName>
    </submittedName>
</protein>
<dbReference type="AlphaFoldDB" id="A0A2U2XGF3"/>
<proteinExistence type="predicted"/>
<name>A0A2U2XGF3_9FLAO</name>
<organism evidence="1 2">
    <name type="scientific">Brumimicrobium oceani</name>
    <dbReference type="NCBI Taxonomy" id="2100725"/>
    <lineage>
        <taxon>Bacteria</taxon>
        <taxon>Pseudomonadati</taxon>
        <taxon>Bacteroidota</taxon>
        <taxon>Flavobacteriia</taxon>
        <taxon>Flavobacteriales</taxon>
        <taxon>Crocinitomicaceae</taxon>
        <taxon>Brumimicrobium</taxon>
    </lineage>
</organism>
<dbReference type="EMBL" id="QFRJ01000001">
    <property type="protein sequence ID" value="PWH86843.1"/>
    <property type="molecule type" value="Genomic_DNA"/>
</dbReference>
<reference evidence="1 2" key="1">
    <citation type="submission" date="2018-05" db="EMBL/GenBank/DDBJ databases">
        <title>Brumimicrobium oceani sp. nov., isolated from coastal sediment.</title>
        <authorList>
            <person name="Kou Y."/>
        </authorList>
    </citation>
    <scope>NUCLEOTIDE SEQUENCE [LARGE SCALE GENOMIC DNA]</scope>
    <source>
        <strain evidence="1 2">C305</strain>
    </source>
</reference>
<accession>A0A2U2XGF3</accession>
<evidence type="ECO:0000313" key="2">
    <source>
        <dbReference type="Proteomes" id="UP000245370"/>
    </source>
</evidence>
<keyword evidence="2" id="KW-1185">Reference proteome</keyword>
<reference evidence="1 2" key="2">
    <citation type="submission" date="2018-05" db="EMBL/GenBank/DDBJ databases">
        <authorList>
            <person name="Lanie J.A."/>
            <person name="Ng W.-L."/>
            <person name="Kazmierczak K.M."/>
            <person name="Andrzejewski T.M."/>
            <person name="Davidsen T.M."/>
            <person name="Wayne K.J."/>
            <person name="Tettelin H."/>
            <person name="Glass J.I."/>
            <person name="Rusch D."/>
            <person name="Podicherti R."/>
            <person name="Tsui H.-C.T."/>
            <person name="Winkler M.E."/>
        </authorList>
    </citation>
    <scope>NUCLEOTIDE SEQUENCE [LARGE SCALE GENOMIC DNA]</scope>
    <source>
        <strain evidence="1 2">C305</strain>
    </source>
</reference>
<gene>
    <name evidence="1" type="ORF">DIT68_00855</name>
</gene>
<comment type="caution">
    <text evidence="1">The sequence shown here is derived from an EMBL/GenBank/DDBJ whole genome shotgun (WGS) entry which is preliminary data.</text>
</comment>
<sequence>MVVGEIQQPFFLASTTLLNTQKIELILIWAAHLAFYSNLSSSSIQFQLPKRASAGRFLAT</sequence>
<evidence type="ECO:0000313" key="1">
    <source>
        <dbReference type="EMBL" id="PWH86843.1"/>
    </source>
</evidence>